<evidence type="ECO:0000313" key="5">
    <source>
        <dbReference type="RefSeq" id="XP_026684999.1"/>
    </source>
</evidence>
<dbReference type="InterPro" id="IPR050410">
    <property type="entry name" value="CCR4/nocturin_mRNA_transcr"/>
</dbReference>
<proteinExistence type="predicted"/>
<dbReference type="AlphaFoldDB" id="A0A3Q0J956"/>
<feature type="region of interest" description="Disordered" evidence="1">
    <location>
        <begin position="239"/>
        <end position="266"/>
    </location>
</feature>
<gene>
    <name evidence="5" type="primary">LOC113470625</name>
</gene>
<protein>
    <submittedName>
        <fullName evidence="5">CCR4-NOT transcription complex subunit 6-like</fullName>
    </submittedName>
</protein>
<feature type="transmembrane region" description="Helical" evidence="2">
    <location>
        <begin position="14"/>
        <end position="36"/>
    </location>
</feature>
<keyword evidence="2" id="KW-1133">Transmembrane helix</keyword>
<dbReference type="Proteomes" id="UP000079169">
    <property type="component" value="Unplaced"/>
</dbReference>
<evidence type="ECO:0000256" key="2">
    <source>
        <dbReference type="SAM" id="Phobius"/>
    </source>
</evidence>
<sequence>MPRTIQVEVKLNGLIQQLLFCFVSSGLITVMCYNVLCDKYATRQMYGYCPAWALAWDYRKKAILNEIRHYTADIISLQEGKYLHKYKAMAKQCNMYTQDKCRNIDFQIMQQTILCRFISPGIPSDPMQVQQPILVCTAHIHWDPEFCDVKLIQIMMLSHELRNILDEASMSFRPGHKPESSAVQLLLCGDFNSLPDSDTPSLIFGFVALSVGFLSSFLPETLNMELPNTVKQAEYVGLQGVDNPTHDPNVNEASAPSQNNNSSQNHNPVTFHFKGIIDYIFYSKQNMTPLG</sequence>
<keyword evidence="2" id="KW-0472">Membrane</keyword>
<feature type="compositionally biased region" description="Low complexity" evidence="1">
    <location>
        <begin position="251"/>
        <end position="266"/>
    </location>
</feature>
<dbReference type="RefSeq" id="XP_026684999.1">
    <property type="nucleotide sequence ID" value="XM_026829198.1"/>
</dbReference>
<keyword evidence="2" id="KW-0812">Transmembrane</keyword>
<dbReference type="Pfam" id="PF03372">
    <property type="entry name" value="Exo_endo_phos"/>
    <property type="match status" value="1"/>
</dbReference>
<reference evidence="5" key="1">
    <citation type="submission" date="2025-08" db="UniProtKB">
        <authorList>
            <consortium name="RefSeq"/>
        </authorList>
    </citation>
    <scope>IDENTIFICATION</scope>
</reference>
<feature type="domain" description="Endonuclease/exonuclease/phosphatase" evidence="3">
    <location>
        <begin position="32"/>
        <end position="288"/>
    </location>
</feature>
<dbReference type="SUPFAM" id="SSF56219">
    <property type="entry name" value="DNase I-like"/>
    <property type="match status" value="1"/>
</dbReference>
<dbReference type="Gene3D" id="3.60.10.10">
    <property type="entry name" value="Endonuclease/exonuclease/phosphatase"/>
    <property type="match status" value="1"/>
</dbReference>
<dbReference type="PANTHER" id="PTHR12121">
    <property type="entry name" value="CARBON CATABOLITE REPRESSOR PROTEIN 4"/>
    <property type="match status" value="1"/>
</dbReference>
<dbReference type="PANTHER" id="PTHR12121:SF100">
    <property type="entry name" value="POLY(A)-SPECIFIC RIBONUCLEASE"/>
    <property type="match status" value="1"/>
</dbReference>
<dbReference type="STRING" id="121845.A0A3Q0J956"/>
<evidence type="ECO:0000313" key="4">
    <source>
        <dbReference type="Proteomes" id="UP000079169"/>
    </source>
</evidence>
<feature type="non-terminal residue" evidence="5">
    <location>
        <position position="291"/>
    </location>
</feature>
<name>A0A3Q0J956_DIACI</name>
<organism evidence="4 5">
    <name type="scientific">Diaphorina citri</name>
    <name type="common">Asian citrus psyllid</name>
    <dbReference type="NCBI Taxonomy" id="121845"/>
    <lineage>
        <taxon>Eukaryota</taxon>
        <taxon>Metazoa</taxon>
        <taxon>Ecdysozoa</taxon>
        <taxon>Arthropoda</taxon>
        <taxon>Hexapoda</taxon>
        <taxon>Insecta</taxon>
        <taxon>Pterygota</taxon>
        <taxon>Neoptera</taxon>
        <taxon>Paraneoptera</taxon>
        <taxon>Hemiptera</taxon>
        <taxon>Sternorrhyncha</taxon>
        <taxon>Psylloidea</taxon>
        <taxon>Psyllidae</taxon>
        <taxon>Diaphorininae</taxon>
        <taxon>Diaphorina</taxon>
    </lineage>
</organism>
<evidence type="ECO:0000259" key="3">
    <source>
        <dbReference type="Pfam" id="PF03372"/>
    </source>
</evidence>
<dbReference type="PaxDb" id="121845-A0A3Q0J956"/>
<dbReference type="InterPro" id="IPR005135">
    <property type="entry name" value="Endo/exonuclease/phosphatase"/>
</dbReference>
<dbReference type="GeneID" id="113470625"/>
<dbReference type="GO" id="GO:0000175">
    <property type="term" value="F:3'-5'-RNA exonuclease activity"/>
    <property type="evidence" value="ECO:0007669"/>
    <property type="project" value="TreeGrafter"/>
</dbReference>
<accession>A0A3Q0J956</accession>
<dbReference type="KEGG" id="dci:113470625"/>
<evidence type="ECO:0000256" key="1">
    <source>
        <dbReference type="SAM" id="MobiDB-lite"/>
    </source>
</evidence>
<dbReference type="InterPro" id="IPR036691">
    <property type="entry name" value="Endo/exonu/phosph_ase_sf"/>
</dbReference>
<keyword evidence="4" id="KW-1185">Reference proteome</keyword>